<name>T1BYV9_9ZZZZ</name>
<reference evidence="3" key="2">
    <citation type="journal article" date="2014" name="ISME J.">
        <title>Microbial stratification in low pH oxic and suboxic macroscopic growths along an acid mine drainage.</title>
        <authorList>
            <person name="Mendez-Garcia C."/>
            <person name="Mesa V."/>
            <person name="Sprenger R.R."/>
            <person name="Richter M."/>
            <person name="Diez M.S."/>
            <person name="Solano J."/>
            <person name="Bargiela R."/>
            <person name="Golyshina O.V."/>
            <person name="Manteca A."/>
            <person name="Ramos J.L."/>
            <person name="Gallego J.R."/>
            <person name="Llorente I."/>
            <person name="Martins Dos Santos V.A."/>
            <person name="Jensen O.N."/>
            <person name="Pelaez A.I."/>
            <person name="Sanchez J."/>
            <person name="Ferrer M."/>
        </authorList>
    </citation>
    <scope>NUCLEOTIDE SEQUENCE</scope>
</reference>
<evidence type="ECO:0000313" key="3">
    <source>
        <dbReference type="EMBL" id="EQD73683.1"/>
    </source>
</evidence>
<organism evidence="3">
    <name type="scientific">mine drainage metagenome</name>
    <dbReference type="NCBI Taxonomy" id="410659"/>
    <lineage>
        <taxon>unclassified sequences</taxon>
        <taxon>metagenomes</taxon>
        <taxon>ecological metagenomes</taxon>
    </lineage>
</organism>
<feature type="compositionally biased region" description="Basic and acidic residues" evidence="1">
    <location>
        <begin position="209"/>
        <end position="227"/>
    </location>
</feature>
<dbReference type="NCBIfam" id="NF033559">
    <property type="entry name" value="transpos_IS1634"/>
    <property type="match status" value="1"/>
</dbReference>
<dbReference type="Pfam" id="PF01609">
    <property type="entry name" value="DDE_Tnp_1"/>
    <property type="match status" value="1"/>
</dbReference>
<dbReference type="PANTHER" id="PTHR34614:SF2">
    <property type="entry name" value="TRANSPOSASE IS4-LIKE DOMAIN-CONTAINING PROTEIN"/>
    <property type="match status" value="1"/>
</dbReference>
<proteinExistence type="predicted"/>
<evidence type="ECO:0000259" key="2">
    <source>
        <dbReference type="Pfam" id="PF01609"/>
    </source>
</evidence>
<feature type="domain" description="Transposase IS4-like" evidence="2">
    <location>
        <begin position="79"/>
        <end position="205"/>
    </location>
</feature>
<dbReference type="InterPro" id="IPR002559">
    <property type="entry name" value="Transposase_11"/>
</dbReference>
<sequence>MLHRLFAPGSDRAAEKWKDDYAIEGVADLELHHLYRAMAWLGEVLPKDQQDGATPFAPRTNKDRIEEALFQRRRDLFSDLEIVFFDTTSIYFEGEGGETIGQRGHSKDHRPDRKQMVVGMVLDRNGNPVCSELWPGNTADVKSLVPIVDRLQSRFGIGSVCIVADRGMISAETLAEVERRKWSYILGVRMRSSTEAKAVVARGGRYAEVHPKSDDRDSVAAEGERSLGRGCTPVCGVPERGSSHQGPP</sequence>
<dbReference type="GO" id="GO:0006313">
    <property type="term" value="P:DNA transposition"/>
    <property type="evidence" value="ECO:0007669"/>
    <property type="project" value="InterPro"/>
</dbReference>
<dbReference type="InterPro" id="IPR047654">
    <property type="entry name" value="IS1634_transpos"/>
</dbReference>
<protein>
    <submittedName>
        <fullName evidence="3">Transposase IS4 family protein</fullName>
    </submittedName>
</protein>
<dbReference type="GO" id="GO:0003677">
    <property type="term" value="F:DNA binding"/>
    <property type="evidence" value="ECO:0007669"/>
    <property type="project" value="InterPro"/>
</dbReference>
<accession>T1BYV9</accession>
<evidence type="ECO:0000256" key="1">
    <source>
        <dbReference type="SAM" id="MobiDB-lite"/>
    </source>
</evidence>
<dbReference type="AlphaFoldDB" id="T1BYV9"/>
<feature type="region of interest" description="Disordered" evidence="1">
    <location>
        <begin position="209"/>
        <end position="248"/>
    </location>
</feature>
<reference evidence="3" key="1">
    <citation type="submission" date="2013-08" db="EMBL/GenBank/DDBJ databases">
        <authorList>
            <person name="Mendez C."/>
            <person name="Richter M."/>
            <person name="Ferrer M."/>
            <person name="Sanchez J."/>
        </authorList>
    </citation>
    <scope>NUCLEOTIDE SEQUENCE</scope>
</reference>
<dbReference type="GO" id="GO:0004803">
    <property type="term" value="F:transposase activity"/>
    <property type="evidence" value="ECO:0007669"/>
    <property type="project" value="InterPro"/>
</dbReference>
<dbReference type="PANTHER" id="PTHR34614">
    <property type="match status" value="1"/>
</dbReference>
<comment type="caution">
    <text evidence="3">The sequence shown here is derived from an EMBL/GenBank/DDBJ whole genome shotgun (WGS) entry which is preliminary data.</text>
</comment>
<gene>
    <name evidence="3" type="ORF">B1A_04827</name>
</gene>
<dbReference type="EMBL" id="AUZX01003518">
    <property type="protein sequence ID" value="EQD73683.1"/>
    <property type="molecule type" value="Genomic_DNA"/>
</dbReference>